<dbReference type="InterPro" id="IPR036748">
    <property type="entry name" value="MTH938-like_sf"/>
</dbReference>
<proteinExistence type="predicted"/>
<dbReference type="Pfam" id="PF04430">
    <property type="entry name" value="DUF498"/>
    <property type="match status" value="1"/>
</dbReference>
<evidence type="ECO:0000313" key="2">
    <source>
        <dbReference type="Proteomes" id="UP001258017"/>
    </source>
</evidence>
<dbReference type="SUPFAM" id="SSF64076">
    <property type="entry name" value="MTH938-like"/>
    <property type="match status" value="1"/>
</dbReference>
<organism evidence="1 2">
    <name type="scientific">Odynerus spinipes</name>
    <dbReference type="NCBI Taxonomy" id="1348599"/>
    <lineage>
        <taxon>Eukaryota</taxon>
        <taxon>Metazoa</taxon>
        <taxon>Ecdysozoa</taxon>
        <taxon>Arthropoda</taxon>
        <taxon>Hexapoda</taxon>
        <taxon>Insecta</taxon>
        <taxon>Pterygota</taxon>
        <taxon>Neoptera</taxon>
        <taxon>Endopterygota</taxon>
        <taxon>Hymenoptera</taxon>
        <taxon>Apocrita</taxon>
        <taxon>Aculeata</taxon>
        <taxon>Vespoidea</taxon>
        <taxon>Vespidae</taxon>
        <taxon>Eumeninae</taxon>
        <taxon>Odynerus</taxon>
    </lineage>
</organism>
<dbReference type="AlphaFoldDB" id="A0AAD9VVP5"/>
<reference evidence="1" key="2">
    <citation type="journal article" date="2023" name="Commun. Biol.">
        <title>Intrasexual cuticular hydrocarbon dimorphism in a wasp sheds light on hydrocarbon biosynthesis genes in Hymenoptera.</title>
        <authorList>
            <person name="Moris V.C."/>
            <person name="Podsiadlowski L."/>
            <person name="Martin S."/>
            <person name="Oeyen J.P."/>
            <person name="Donath A."/>
            <person name="Petersen M."/>
            <person name="Wilbrandt J."/>
            <person name="Misof B."/>
            <person name="Liedtke D."/>
            <person name="Thamm M."/>
            <person name="Scheiner R."/>
            <person name="Schmitt T."/>
            <person name="Niehuis O."/>
        </authorList>
    </citation>
    <scope>NUCLEOTIDE SEQUENCE</scope>
    <source>
        <strain evidence="1">GBR_01_08_01A</strain>
    </source>
</reference>
<accession>A0AAD9VVP5</accession>
<gene>
    <name evidence="1" type="ORF">KPH14_001613</name>
</gene>
<sequence>MRIAFHRLFNPKVVNNLRSLYTSRIAKEDAYDGPGRTTITILNNAEDAMLMIDNYDTSGFLLNNGIKMVGPMIIFSKSLFFWNVGSAKDINKDSLILFSILEPKIDLLILGLEDNYDYKFIHSLKEVLKDLGIKNEICTVDQACTAFNFVNSEGRYAAAALIPPRLQRPELIVPYKTLLKEPEKEKETKPSIDDK</sequence>
<dbReference type="PANTHER" id="PTHR21192:SF2">
    <property type="entry name" value="NADH DEHYDROGENASE [UBIQUINONE] 1 ALPHA SUBCOMPLEX ASSEMBLY FACTOR 3"/>
    <property type="match status" value="1"/>
</dbReference>
<dbReference type="PANTHER" id="PTHR21192">
    <property type="entry name" value="NUCLEAR PROTEIN E3-3"/>
    <property type="match status" value="1"/>
</dbReference>
<dbReference type="GO" id="GO:0032981">
    <property type="term" value="P:mitochondrial respiratory chain complex I assembly"/>
    <property type="evidence" value="ECO:0007669"/>
    <property type="project" value="TreeGrafter"/>
</dbReference>
<dbReference type="EMBL" id="JAIFRP010000002">
    <property type="protein sequence ID" value="KAK2588723.1"/>
    <property type="molecule type" value="Genomic_DNA"/>
</dbReference>
<dbReference type="GO" id="GO:0005743">
    <property type="term" value="C:mitochondrial inner membrane"/>
    <property type="evidence" value="ECO:0007669"/>
    <property type="project" value="TreeGrafter"/>
</dbReference>
<name>A0AAD9VVP5_9HYME</name>
<keyword evidence="2" id="KW-1185">Reference proteome</keyword>
<protein>
    <recommendedName>
        <fullName evidence="3">NADH dehydrogenase [ubiquinone] 1 alpha subcomplex assembly factor 3</fullName>
    </recommendedName>
</protein>
<evidence type="ECO:0008006" key="3">
    <source>
        <dbReference type="Google" id="ProtNLM"/>
    </source>
</evidence>
<dbReference type="InterPro" id="IPR007523">
    <property type="entry name" value="NDUFAF3/AAMDC"/>
</dbReference>
<reference evidence="1" key="1">
    <citation type="submission" date="2021-08" db="EMBL/GenBank/DDBJ databases">
        <authorList>
            <person name="Misof B."/>
            <person name="Oliver O."/>
            <person name="Podsiadlowski L."/>
            <person name="Donath A."/>
            <person name="Peters R."/>
            <person name="Mayer C."/>
            <person name="Rust J."/>
            <person name="Gunkel S."/>
            <person name="Lesny P."/>
            <person name="Martin S."/>
            <person name="Oeyen J.P."/>
            <person name="Petersen M."/>
            <person name="Panagiotis P."/>
            <person name="Wilbrandt J."/>
            <person name="Tanja T."/>
        </authorList>
    </citation>
    <scope>NUCLEOTIDE SEQUENCE</scope>
    <source>
        <strain evidence="1">GBR_01_08_01A</strain>
        <tissue evidence="1">Thorax + abdomen</tissue>
    </source>
</reference>
<dbReference type="Gene3D" id="3.40.1230.10">
    <property type="entry name" value="MTH938-like"/>
    <property type="match status" value="1"/>
</dbReference>
<evidence type="ECO:0000313" key="1">
    <source>
        <dbReference type="EMBL" id="KAK2588723.1"/>
    </source>
</evidence>
<comment type="caution">
    <text evidence="1">The sequence shown here is derived from an EMBL/GenBank/DDBJ whole genome shotgun (WGS) entry which is preliminary data.</text>
</comment>
<dbReference type="Proteomes" id="UP001258017">
    <property type="component" value="Unassembled WGS sequence"/>
</dbReference>